<dbReference type="InterPro" id="IPR051156">
    <property type="entry name" value="Mito/Outer_Membr_Metalloprot"/>
</dbReference>
<dbReference type="Pfam" id="PF01435">
    <property type="entry name" value="Peptidase_M48"/>
    <property type="match status" value="1"/>
</dbReference>
<keyword evidence="7" id="KW-0472">Membrane</keyword>
<name>A0ABR7A837_9BURK</name>
<evidence type="ECO:0000259" key="8">
    <source>
        <dbReference type="Pfam" id="PF01435"/>
    </source>
</evidence>
<protein>
    <submittedName>
        <fullName evidence="10">M48 family metallopeptidase</fullName>
    </submittedName>
</protein>
<comment type="caution">
    <text evidence="10">The sequence shown here is derived from an EMBL/GenBank/DDBJ whole genome shotgun (WGS) entry which is preliminary data.</text>
</comment>
<keyword evidence="1 6" id="KW-0645">Protease</keyword>
<accession>A0ABR7A837</accession>
<evidence type="ECO:0000313" key="10">
    <source>
        <dbReference type="EMBL" id="MBC3933022.1"/>
    </source>
</evidence>
<dbReference type="PANTHER" id="PTHR22726">
    <property type="entry name" value="METALLOENDOPEPTIDASE OMA1"/>
    <property type="match status" value="1"/>
</dbReference>
<keyword evidence="7" id="KW-1133">Transmembrane helix</keyword>
<keyword evidence="2" id="KW-0479">Metal-binding</keyword>
<feature type="transmembrane region" description="Helical" evidence="7">
    <location>
        <begin position="246"/>
        <end position="270"/>
    </location>
</feature>
<evidence type="ECO:0000256" key="6">
    <source>
        <dbReference type="RuleBase" id="RU003983"/>
    </source>
</evidence>
<dbReference type="PANTHER" id="PTHR22726:SF1">
    <property type="entry name" value="METALLOENDOPEPTIDASE OMA1, MITOCHONDRIAL"/>
    <property type="match status" value="1"/>
</dbReference>
<sequence length="349" mass="38908">MQVLYFDGLHAQHRSAQLQDHGDVLELSGEAWTQRYNKAQTQLDELFLAAPGLLRFPDGSHAEVQAASDKQALRQMMAYQPGLVERWQAKWMLALLAIIVMAAMLFSAYRWLIPAIADRAVNWVPVITEREFGGKVMVLLDEQIFKPSKLSDAQISQAEKILKRIKPANALFPIHLEVRSAEKIGANAFALPGGTIVVTDELITLLKAEKDDLLDLEAEEQVAAIIAHEVGHIQYRHPMRGLISDSMVTVMMATLFGDFSVVMTVAPGLLIKMDYSRDTEAEADAYAFARMQALGISPGRFAEAFVKLTKESEKNVDKLPTWLRESLDYVSSHPNPKLRIERARAAAAK</sequence>
<keyword evidence="5 6" id="KW-0482">Metalloprotease</keyword>
<dbReference type="EMBL" id="JACOGD010000008">
    <property type="protein sequence ID" value="MBC3933022.1"/>
    <property type="molecule type" value="Genomic_DNA"/>
</dbReference>
<dbReference type="Proteomes" id="UP000654304">
    <property type="component" value="Unassembled WGS sequence"/>
</dbReference>
<feature type="domain" description="Peptidase M48" evidence="8">
    <location>
        <begin position="182"/>
        <end position="345"/>
    </location>
</feature>
<proteinExistence type="inferred from homology"/>
<evidence type="ECO:0000256" key="7">
    <source>
        <dbReference type="SAM" id="Phobius"/>
    </source>
</evidence>
<dbReference type="InterPro" id="IPR055518">
    <property type="entry name" value="DUF7092"/>
</dbReference>
<evidence type="ECO:0000256" key="1">
    <source>
        <dbReference type="ARBA" id="ARBA00022670"/>
    </source>
</evidence>
<comment type="similarity">
    <text evidence="6">Belongs to the peptidase M48 family.</text>
</comment>
<evidence type="ECO:0000259" key="9">
    <source>
        <dbReference type="Pfam" id="PF23368"/>
    </source>
</evidence>
<dbReference type="CDD" id="cd07332">
    <property type="entry name" value="M48C_Oma1_like"/>
    <property type="match status" value="1"/>
</dbReference>
<evidence type="ECO:0000313" key="11">
    <source>
        <dbReference type="Proteomes" id="UP000654304"/>
    </source>
</evidence>
<evidence type="ECO:0000256" key="4">
    <source>
        <dbReference type="ARBA" id="ARBA00022833"/>
    </source>
</evidence>
<evidence type="ECO:0000256" key="3">
    <source>
        <dbReference type="ARBA" id="ARBA00022801"/>
    </source>
</evidence>
<gene>
    <name evidence="10" type="ORF">H8K43_15190</name>
</gene>
<comment type="cofactor">
    <cofactor evidence="6">
        <name>Zn(2+)</name>
        <dbReference type="ChEBI" id="CHEBI:29105"/>
    </cofactor>
    <text evidence="6">Binds 1 zinc ion per subunit.</text>
</comment>
<evidence type="ECO:0000256" key="5">
    <source>
        <dbReference type="ARBA" id="ARBA00023049"/>
    </source>
</evidence>
<evidence type="ECO:0000256" key="2">
    <source>
        <dbReference type="ARBA" id="ARBA00022723"/>
    </source>
</evidence>
<keyword evidence="7" id="KW-0812">Transmembrane</keyword>
<organism evidence="10 11">
    <name type="scientific">Undibacterium curvum</name>
    <dbReference type="NCBI Taxonomy" id="2762294"/>
    <lineage>
        <taxon>Bacteria</taxon>
        <taxon>Pseudomonadati</taxon>
        <taxon>Pseudomonadota</taxon>
        <taxon>Betaproteobacteria</taxon>
        <taxon>Burkholderiales</taxon>
        <taxon>Oxalobacteraceae</taxon>
        <taxon>Undibacterium</taxon>
    </lineage>
</organism>
<keyword evidence="11" id="KW-1185">Reference proteome</keyword>
<keyword evidence="4 6" id="KW-0862">Zinc</keyword>
<dbReference type="InterPro" id="IPR001915">
    <property type="entry name" value="Peptidase_M48"/>
</dbReference>
<dbReference type="Gene3D" id="3.30.2010.10">
    <property type="entry name" value="Metalloproteases ('zincins'), catalytic domain"/>
    <property type="match status" value="1"/>
</dbReference>
<keyword evidence="3 6" id="KW-0378">Hydrolase</keyword>
<dbReference type="RefSeq" id="WP_186904618.1">
    <property type="nucleotide sequence ID" value="NZ_JACOGD010000008.1"/>
</dbReference>
<reference evidence="10 11" key="1">
    <citation type="submission" date="2020-08" db="EMBL/GenBank/DDBJ databases">
        <title>Novel species isolated from subtropical streams in China.</title>
        <authorList>
            <person name="Lu H."/>
        </authorList>
    </citation>
    <scope>NUCLEOTIDE SEQUENCE [LARGE SCALE GENOMIC DNA]</scope>
    <source>
        <strain evidence="10 11">CY22W</strain>
    </source>
</reference>
<feature type="transmembrane region" description="Helical" evidence="7">
    <location>
        <begin position="91"/>
        <end position="112"/>
    </location>
</feature>
<dbReference type="Pfam" id="PF23368">
    <property type="entry name" value="DUF7092"/>
    <property type="match status" value="1"/>
</dbReference>
<feature type="domain" description="DUF7092" evidence="9">
    <location>
        <begin position="2"/>
        <end position="77"/>
    </location>
</feature>